<evidence type="ECO:0000313" key="1">
    <source>
        <dbReference type="EMBL" id="RDX52165.1"/>
    </source>
</evidence>
<organism evidence="1 2">
    <name type="scientific">Lentinus brumalis</name>
    <dbReference type="NCBI Taxonomy" id="2498619"/>
    <lineage>
        <taxon>Eukaryota</taxon>
        <taxon>Fungi</taxon>
        <taxon>Dikarya</taxon>
        <taxon>Basidiomycota</taxon>
        <taxon>Agaricomycotina</taxon>
        <taxon>Agaricomycetes</taxon>
        <taxon>Polyporales</taxon>
        <taxon>Polyporaceae</taxon>
        <taxon>Lentinus</taxon>
    </lineage>
</organism>
<sequence length="78" mass="8753">MCHLSVLVQVQELVISSCLSEPFDNKKTHTWHGPAFGPKMSSATDAPTWPARREVRVASLLLPDAYARNPRPRNRDTP</sequence>
<evidence type="ECO:0000313" key="2">
    <source>
        <dbReference type="Proteomes" id="UP000256964"/>
    </source>
</evidence>
<proteinExistence type="predicted"/>
<dbReference type="Proteomes" id="UP000256964">
    <property type="component" value="Unassembled WGS sequence"/>
</dbReference>
<dbReference type="EMBL" id="KZ857391">
    <property type="protein sequence ID" value="RDX52165.1"/>
    <property type="molecule type" value="Genomic_DNA"/>
</dbReference>
<name>A0A371DHZ9_9APHY</name>
<dbReference type="AlphaFoldDB" id="A0A371DHZ9"/>
<keyword evidence="2" id="KW-1185">Reference proteome</keyword>
<protein>
    <submittedName>
        <fullName evidence="1">Uncharacterized protein</fullName>
    </submittedName>
</protein>
<reference evidence="1 2" key="1">
    <citation type="journal article" date="2018" name="Biotechnol. Biofuels">
        <title>Integrative visual omics of the white-rot fungus Polyporus brumalis exposes the biotechnological potential of its oxidative enzymes for delignifying raw plant biomass.</title>
        <authorList>
            <person name="Miyauchi S."/>
            <person name="Rancon A."/>
            <person name="Drula E."/>
            <person name="Hage H."/>
            <person name="Chaduli D."/>
            <person name="Favel A."/>
            <person name="Grisel S."/>
            <person name="Henrissat B."/>
            <person name="Herpoel-Gimbert I."/>
            <person name="Ruiz-Duenas F.J."/>
            <person name="Chevret D."/>
            <person name="Hainaut M."/>
            <person name="Lin J."/>
            <person name="Wang M."/>
            <person name="Pangilinan J."/>
            <person name="Lipzen A."/>
            <person name="Lesage-Meessen L."/>
            <person name="Navarro D."/>
            <person name="Riley R."/>
            <person name="Grigoriev I.V."/>
            <person name="Zhou S."/>
            <person name="Raouche S."/>
            <person name="Rosso M.N."/>
        </authorList>
    </citation>
    <scope>NUCLEOTIDE SEQUENCE [LARGE SCALE GENOMIC DNA]</scope>
    <source>
        <strain evidence="1 2">BRFM 1820</strain>
    </source>
</reference>
<accession>A0A371DHZ9</accession>
<gene>
    <name evidence="1" type="ORF">OH76DRAFT_195393</name>
</gene>